<keyword evidence="1" id="KW-0560">Oxidoreductase</keyword>
<protein>
    <submittedName>
        <fullName evidence="1">Anaerobic dimethyl sulfoxide reductase chain A, molybdopterin-binding domain</fullName>
        <ecNumber evidence="1">1.8.5.3</ecNumber>
    </submittedName>
</protein>
<accession>A0A3B0RPT5</accession>
<name>A0A3B0RPT5_9ZZZZ</name>
<reference evidence="1" key="1">
    <citation type="submission" date="2018-06" db="EMBL/GenBank/DDBJ databases">
        <authorList>
            <person name="Zhirakovskaya E."/>
        </authorList>
    </citation>
    <scope>NUCLEOTIDE SEQUENCE</scope>
</reference>
<proteinExistence type="predicted"/>
<dbReference type="EC" id="1.8.5.3" evidence="1"/>
<feature type="non-terminal residue" evidence="1">
    <location>
        <position position="1"/>
    </location>
</feature>
<organism evidence="1">
    <name type="scientific">hydrothermal vent metagenome</name>
    <dbReference type="NCBI Taxonomy" id="652676"/>
    <lineage>
        <taxon>unclassified sequences</taxon>
        <taxon>metagenomes</taxon>
        <taxon>ecological metagenomes</taxon>
    </lineage>
</organism>
<sequence>RVKGQAKLISGVNKDVVWTWNAIGKRKGAWGLQPGAPEFTKGFLLNHIISDVLADKHGEKKYSNSDPVTGQAAWYDLRVKITKCKANEAGATEPMYEAFDGGPIATMNVQRYGADMKGASTGGSSEILEYVGQRHSNALAIDGIRDGHGNQIKEEQE</sequence>
<dbReference type="GO" id="GO:0016491">
    <property type="term" value="F:oxidoreductase activity"/>
    <property type="evidence" value="ECO:0007669"/>
    <property type="project" value="UniProtKB-KW"/>
</dbReference>
<dbReference type="InterPro" id="IPR009010">
    <property type="entry name" value="Asp_de-COase-like_dom_sf"/>
</dbReference>
<dbReference type="AlphaFoldDB" id="A0A3B0RPT5"/>
<evidence type="ECO:0000313" key="1">
    <source>
        <dbReference type="EMBL" id="VAV94117.1"/>
    </source>
</evidence>
<dbReference type="EMBL" id="UOEF01000177">
    <property type="protein sequence ID" value="VAV94117.1"/>
    <property type="molecule type" value="Genomic_DNA"/>
</dbReference>
<dbReference type="SUPFAM" id="SSF50692">
    <property type="entry name" value="ADC-like"/>
    <property type="match status" value="1"/>
</dbReference>
<gene>
    <name evidence="1" type="ORF">MNBD_ALPHA04-1843</name>
</gene>